<gene>
    <name evidence="13" type="ORF">SAMN04488059_13526</name>
</gene>
<evidence type="ECO:0000256" key="1">
    <source>
        <dbReference type="ARBA" id="ARBA00005098"/>
    </source>
</evidence>
<dbReference type="GO" id="GO:0004053">
    <property type="term" value="F:arginase activity"/>
    <property type="evidence" value="ECO:0007669"/>
    <property type="project" value="UniProtKB-UniRule"/>
</dbReference>
<dbReference type="PANTHER" id="PTHR43782">
    <property type="entry name" value="ARGINASE"/>
    <property type="match status" value="1"/>
</dbReference>
<sequence length="382" mass="40462">MGRTSQPARNCDGFRLNAQEICEEPGNIRVPWMHSGCGNAPKRLALASHIVIIGLNNKDTSMTKPRRIDLIGIATAAGASVRGCGMGPEALRVAGLAEALIELDQVVVDHGDLRRPHPALDASPASQRLPDERRADVLDLAARISDQGLAILDAGNFPVFLGGDHSIAMGTVSAVARHCAATGKPVFVLWVDAHADFNTPATSPSGNLHGMPLALLCGEPGFDDEYQGEWLGRIDPRHVSVIGARSVDRDERKLLNARGVEVLDMRKIDELGVVALMRTLLTRVKATGGHLHVSLDVDAMDPAIAPGGGTLVPGGLSYREAHLIMEMLHDSGLVGSLDVVELNPFLDHGGASATLLVDLVASLFGRAIMGEEAGPVEFVTEE</sequence>
<dbReference type="PRINTS" id="PR00116">
    <property type="entry name" value="ARGINASE"/>
</dbReference>
<dbReference type="InterPro" id="IPR006035">
    <property type="entry name" value="Ureohydrolase"/>
</dbReference>
<dbReference type="PANTHER" id="PTHR43782:SF3">
    <property type="entry name" value="ARGINASE"/>
    <property type="match status" value="1"/>
</dbReference>
<proteinExistence type="inferred from homology"/>
<dbReference type="STRING" id="728005.SAMN04488059_13526"/>
<evidence type="ECO:0000256" key="12">
    <source>
        <dbReference type="RuleBase" id="RU361159"/>
    </source>
</evidence>
<keyword evidence="7 12" id="KW-0464">Manganese</keyword>
<evidence type="ECO:0000256" key="4">
    <source>
        <dbReference type="ARBA" id="ARBA00022503"/>
    </source>
</evidence>
<comment type="cofactor">
    <cofactor evidence="12">
        <name>Mn(2+)</name>
        <dbReference type="ChEBI" id="CHEBI:29035"/>
    </cofactor>
    <text evidence="12">Binds 2 manganese ions per subunit.</text>
</comment>
<dbReference type="InterPro" id="IPR014033">
    <property type="entry name" value="Arginase"/>
</dbReference>
<dbReference type="PROSITE" id="PS51409">
    <property type="entry name" value="ARGINASE_2"/>
    <property type="match status" value="1"/>
</dbReference>
<dbReference type="SUPFAM" id="SSF52768">
    <property type="entry name" value="Arginase/deacetylase"/>
    <property type="match status" value="1"/>
</dbReference>
<keyword evidence="4 12" id="KW-0056">Arginine metabolism</keyword>
<protein>
    <recommendedName>
        <fullName evidence="3 9">Arginase</fullName>
        <ecNumber evidence="2 9">3.5.3.1</ecNumber>
    </recommendedName>
</protein>
<evidence type="ECO:0000256" key="7">
    <source>
        <dbReference type="ARBA" id="ARBA00023211"/>
    </source>
</evidence>
<dbReference type="GO" id="GO:0000050">
    <property type="term" value="P:urea cycle"/>
    <property type="evidence" value="ECO:0007669"/>
    <property type="project" value="UniProtKB-UniPathway"/>
</dbReference>
<comment type="catalytic activity">
    <reaction evidence="8 12">
        <text>L-arginine + H2O = urea + L-ornithine</text>
        <dbReference type="Rhea" id="RHEA:20569"/>
        <dbReference type="ChEBI" id="CHEBI:15377"/>
        <dbReference type="ChEBI" id="CHEBI:16199"/>
        <dbReference type="ChEBI" id="CHEBI:32682"/>
        <dbReference type="ChEBI" id="CHEBI:46911"/>
        <dbReference type="EC" id="3.5.3.1"/>
    </reaction>
</comment>
<comment type="similarity">
    <text evidence="10 11">Belongs to the arginase family.</text>
</comment>
<evidence type="ECO:0000256" key="6">
    <source>
        <dbReference type="ARBA" id="ARBA00022801"/>
    </source>
</evidence>
<evidence type="ECO:0000313" key="13">
    <source>
        <dbReference type="EMBL" id="SFD27441.1"/>
    </source>
</evidence>
<dbReference type="AlphaFoldDB" id="A0A1I1QZ71"/>
<dbReference type="GO" id="GO:0030145">
    <property type="term" value="F:manganese ion binding"/>
    <property type="evidence" value="ECO:0007669"/>
    <property type="project" value="TreeGrafter"/>
</dbReference>
<dbReference type="CDD" id="cd09989">
    <property type="entry name" value="Arginase"/>
    <property type="match status" value="1"/>
</dbReference>
<dbReference type="Pfam" id="PF00491">
    <property type="entry name" value="Arginase"/>
    <property type="match status" value="1"/>
</dbReference>
<dbReference type="InterPro" id="IPR023696">
    <property type="entry name" value="Ureohydrolase_dom_sf"/>
</dbReference>
<dbReference type="Gene3D" id="3.40.800.10">
    <property type="entry name" value="Ureohydrolase domain"/>
    <property type="match status" value="1"/>
</dbReference>
<accession>A0A1I1QZ71</accession>
<dbReference type="EC" id="3.5.3.1" evidence="2 9"/>
<evidence type="ECO:0000256" key="10">
    <source>
        <dbReference type="PROSITE-ProRule" id="PRU00742"/>
    </source>
</evidence>
<dbReference type="EMBL" id="FOMB01000035">
    <property type="protein sequence ID" value="SFD27441.1"/>
    <property type="molecule type" value="Genomic_DNA"/>
</dbReference>
<evidence type="ECO:0000256" key="9">
    <source>
        <dbReference type="NCBIfam" id="TIGR01229"/>
    </source>
</evidence>
<evidence type="ECO:0000256" key="8">
    <source>
        <dbReference type="ARBA" id="ARBA00047391"/>
    </source>
</evidence>
<keyword evidence="5 12" id="KW-0479">Metal-binding</keyword>
<dbReference type="UniPathway" id="UPA00158">
    <property type="reaction ID" value="UER00270"/>
</dbReference>
<evidence type="ECO:0000256" key="5">
    <source>
        <dbReference type="ARBA" id="ARBA00022723"/>
    </source>
</evidence>
<evidence type="ECO:0000313" key="14">
    <source>
        <dbReference type="Proteomes" id="UP000182258"/>
    </source>
</evidence>
<name>A0A1I1QZ71_9HYPH</name>
<dbReference type="GO" id="GO:0005737">
    <property type="term" value="C:cytoplasm"/>
    <property type="evidence" value="ECO:0007669"/>
    <property type="project" value="TreeGrafter"/>
</dbReference>
<evidence type="ECO:0000256" key="3">
    <source>
        <dbReference type="ARBA" id="ARBA00018123"/>
    </source>
</evidence>
<dbReference type="GO" id="GO:0006525">
    <property type="term" value="P:arginine metabolic process"/>
    <property type="evidence" value="ECO:0007669"/>
    <property type="project" value="UniProtKB-KW"/>
</dbReference>
<reference evidence="13 14" key="1">
    <citation type="submission" date="2016-10" db="EMBL/GenBank/DDBJ databases">
        <authorList>
            <person name="de Groot N.N."/>
        </authorList>
    </citation>
    <scope>NUCLEOTIDE SEQUENCE [LARGE SCALE GENOMIC DNA]</scope>
    <source>
        <strain evidence="13 14">CGMCC 1.10210</strain>
    </source>
</reference>
<evidence type="ECO:0000256" key="2">
    <source>
        <dbReference type="ARBA" id="ARBA00012168"/>
    </source>
</evidence>
<keyword evidence="6 11" id="KW-0378">Hydrolase</keyword>
<organism evidence="13 14">
    <name type="scientific">Devosia psychrophila</name>
    <dbReference type="NCBI Taxonomy" id="728005"/>
    <lineage>
        <taxon>Bacteria</taxon>
        <taxon>Pseudomonadati</taxon>
        <taxon>Pseudomonadota</taxon>
        <taxon>Alphaproteobacteria</taxon>
        <taxon>Hyphomicrobiales</taxon>
        <taxon>Devosiaceae</taxon>
        <taxon>Devosia</taxon>
    </lineage>
</organism>
<dbReference type="PROSITE" id="PS01053">
    <property type="entry name" value="ARGINASE_1"/>
    <property type="match status" value="1"/>
</dbReference>
<dbReference type="Proteomes" id="UP000182258">
    <property type="component" value="Unassembled WGS sequence"/>
</dbReference>
<evidence type="ECO:0000256" key="11">
    <source>
        <dbReference type="RuleBase" id="RU003684"/>
    </source>
</evidence>
<dbReference type="InterPro" id="IPR020855">
    <property type="entry name" value="Ureohydrolase_Mn_BS"/>
</dbReference>
<comment type="pathway">
    <text evidence="1">Nitrogen metabolism; urea cycle; L-ornithine and urea from L-arginine: step 1/1.</text>
</comment>
<dbReference type="NCBIfam" id="TIGR01229">
    <property type="entry name" value="rocF_arginase"/>
    <property type="match status" value="1"/>
</dbReference>
<dbReference type="FunFam" id="3.40.800.10:FF:000012">
    <property type="entry name" value="Arginase"/>
    <property type="match status" value="1"/>
</dbReference>